<dbReference type="InterPro" id="IPR003251">
    <property type="entry name" value="Rr_diiron-bd_dom"/>
</dbReference>
<evidence type="ECO:0000313" key="12">
    <source>
        <dbReference type="Proteomes" id="UP000236340"/>
    </source>
</evidence>
<dbReference type="PANTHER" id="PTHR43865">
    <property type="entry name" value="RUBRERYTHRIN-RELATED"/>
    <property type="match status" value="1"/>
</dbReference>
<dbReference type="CDD" id="cd01041">
    <property type="entry name" value="Rubrerythrin"/>
    <property type="match status" value="1"/>
</dbReference>
<dbReference type="InterPro" id="IPR048574">
    <property type="entry name" value="RUBY_RBDX"/>
</dbReference>
<evidence type="ECO:0000256" key="3">
    <source>
        <dbReference type="ARBA" id="ARBA00022723"/>
    </source>
</evidence>
<name>A0A2K2H7I1_9BACT</name>
<dbReference type="GO" id="GO:0005506">
    <property type="term" value="F:iron ion binding"/>
    <property type="evidence" value="ECO:0007669"/>
    <property type="project" value="InterPro"/>
</dbReference>
<dbReference type="CDD" id="cd00729">
    <property type="entry name" value="rubredoxin_SM"/>
    <property type="match status" value="1"/>
</dbReference>
<dbReference type="PROSITE" id="PS50903">
    <property type="entry name" value="RUBREDOXIN_LIKE"/>
    <property type="match status" value="1"/>
</dbReference>
<protein>
    <recommendedName>
        <fullName evidence="8">Rubrerythrin</fullName>
    </recommendedName>
</protein>
<proteinExistence type="predicted"/>
<dbReference type="EMBL" id="PPFX01000035">
    <property type="protein sequence ID" value="PNU19258.1"/>
    <property type="molecule type" value="Genomic_DNA"/>
</dbReference>
<comment type="subunit">
    <text evidence="7">Homodimer. Possesses two rubredoxin-like centers and two non-sulfur oxo-bridged di-iron centers per dimer.</text>
</comment>
<keyword evidence="5" id="KW-0408">Iron</keyword>
<reference evidence="11 12" key="1">
    <citation type="journal article" date="2018" name="Genome Announc.">
        <title>Genome Sequence of Geothermobacter sp. HR-1 Iron Reducer from the Loihi Seamount.</title>
        <authorList>
            <person name="Smith H."/>
            <person name="Abuyen K."/>
            <person name="Tremblay J."/>
            <person name="Savalia P."/>
            <person name="Perez-Rodriguez I."/>
            <person name="Emerson D."/>
            <person name="Tully B."/>
            <person name="Amend J."/>
        </authorList>
    </citation>
    <scope>NUCLEOTIDE SEQUENCE [LARGE SCALE GENOMIC DNA]</scope>
    <source>
        <strain evidence="11 12">HR-1</strain>
    </source>
</reference>
<feature type="domain" description="Rubredoxin-like" evidence="9">
    <location>
        <begin position="153"/>
        <end position="187"/>
    </location>
</feature>
<comment type="caution">
    <text evidence="11">The sequence shown here is derived from an EMBL/GenBank/DDBJ whole genome shotgun (WGS) entry which is preliminary data.</text>
</comment>
<evidence type="ECO:0000256" key="5">
    <source>
        <dbReference type="ARBA" id="ARBA00023004"/>
    </source>
</evidence>
<dbReference type="Gene3D" id="2.20.28.10">
    <property type="match status" value="1"/>
</dbReference>
<dbReference type="FunFam" id="2.20.28.10:FF:000018">
    <property type="entry name" value="Rubrerythrin"/>
    <property type="match status" value="1"/>
</dbReference>
<dbReference type="PROSITE" id="PS50905">
    <property type="entry name" value="FERRITIN_LIKE"/>
    <property type="match status" value="1"/>
</dbReference>
<feature type="domain" description="Ferritin-like diiron" evidence="10">
    <location>
        <begin position="3"/>
        <end position="146"/>
    </location>
</feature>
<accession>A0A2K2H7I1</accession>
<keyword evidence="2" id="KW-0813">Transport</keyword>
<organism evidence="11 12">
    <name type="scientific">Geothermobacter hydrogeniphilus</name>
    <dbReference type="NCBI Taxonomy" id="1969733"/>
    <lineage>
        <taxon>Bacteria</taxon>
        <taxon>Pseudomonadati</taxon>
        <taxon>Thermodesulfobacteriota</taxon>
        <taxon>Desulfuromonadia</taxon>
        <taxon>Desulfuromonadales</taxon>
        <taxon>Geothermobacteraceae</taxon>
        <taxon>Geothermobacter</taxon>
    </lineage>
</organism>
<evidence type="ECO:0000256" key="7">
    <source>
        <dbReference type="ARBA" id="ARBA00063441"/>
    </source>
</evidence>
<evidence type="ECO:0000256" key="6">
    <source>
        <dbReference type="ARBA" id="ARBA00055868"/>
    </source>
</evidence>
<dbReference type="SUPFAM" id="SSF57802">
    <property type="entry name" value="Rubredoxin-like"/>
    <property type="match status" value="1"/>
</dbReference>
<sequence>MASLKGTRTEKNILTAFAGESQARNRYTYFAAQARREGFVQIADIFIETADQEKEHAKRLFKLLEGGEVEITAAFPAGVIGSTTDNLKEAAGGENHEHTVMYPEFAEIAREEGFAEIADIFQAIAVAEKQHEKRYLALLANVENDRVFKREETTVWRCRNCGYLHEGSGAPDVCPACAHARAHFELLGENY</sequence>
<dbReference type="InterPro" id="IPR009078">
    <property type="entry name" value="Ferritin-like_SF"/>
</dbReference>
<dbReference type="NCBIfam" id="NF045767">
    <property type="entry name" value="RuberyRbr"/>
    <property type="match status" value="1"/>
</dbReference>
<dbReference type="Pfam" id="PF02915">
    <property type="entry name" value="Rubrerythrin"/>
    <property type="match status" value="1"/>
</dbReference>
<evidence type="ECO:0000256" key="4">
    <source>
        <dbReference type="ARBA" id="ARBA00022982"/>
    </source>
</evidence>
<dbReference type="InterPro" id="IPR024934">
    <property type="entry name" value="Rubredoxin-like_dom"/>
</dbReference>
<evidence type="ECO:0000259" key="9">
    <source>
        <dbReference type="PROSITE" id="PS50903"/>
    </source>
</evidence>
<dbReference type="Pfam" id="PF21349">
    <property type="entry name" value="RUBY_RBDX"/>
    <property type="match status" value="1"/>
</dbReference>
<evidence type="ECO:0000256" key="2">
    <source>
        <dbReference type="ARBA" id="ARBA00022448"/>
    </source>
</evidence>
<dbReference type="SUPFAM" id="SSF47240">
    <property type="entry name" value="Ferritin-like"/>
    <property type="match status" value="1"/>
</dbReference>
<comment type="function">
    <text evidence="6">May provide oxidative stress protection via catalytic reduction of intracellular hydrogen peroxide.</text>
</comment>
<comment type="cofactor">
    <cofactor evidence="1">
        <name>Fe(3+)</name>
        <dbReference type="ChEBI" id="CHEBI:29034"/>
    </cofactor>
</comment>
<dbReference type="GO" id="GO:0016491">
    <property type="term" value="F:oxidoreductase activity"/>
    <property type="evidence" value="ECO:0007669"/>
    <property type="project" value="InterPro"/>
</dbReference>
<dbReference type="RefSeq" id="WP_103116230.1">
    <property type="nucleotide sequence ID" value="NZ_PPFX01000035.1"/>
</dbReference>
<evidence type="ECO:0000313" key="11">
    <source>
        <dbReference type="EMBL" id="PNU19258.1"/>
    </source>
</evidence>
<dbReference type="OrthoDB" id="9799749at2"/>
<dbReference type="InterPro" id="IPR009040">
    <property type="entry name" value="Ferritin-like_diiron"/>
</dbReference>
<gene>
    <name evidence="11" type="ORF">C2E25_13360</name>
</gene>
<dbReference type="Proteomes" id="UP000236340">
    <property type="component" value="Unassembled WGS sequence"/>
</dbReference>
<dbReference type="Gene3D" id="1.20.1260.10">
    <property type="match status" value="1"/>
</dbReference>
<dbReference type="AlphaFoldDB" id="A0A2K2H7I1"/>
<keyword evidence="4" id="KW-0249">Electron transport</keyword>
<dbReference type="PANTHER" id="PTHR43865:SF1">
    <property type="entry name" value="RUBRERYTHRIN-RELATED"/>
    <property type="match status" value="1"/>
</dbReference>
<evidence type="ECO:0000256" key="1">
    <source>
        <dbReference type="ARBA" id="ARBA00001965"/>
    </source>
</evidence>
<evidence type="ECO:0000259" key="10">
    <source>
        <dbReference type="PROSITE" id="PS50905"/>
    </source>
</evidence>
<evidence type="ECO:0000256" key="8">
    <source>
        <dbReference type="ARBA" id="ARBA00069213"/>
    </source>
</evidence>
<keyword evidence="3" id="KW-0479">Metal-binding</keyword>
<dbReference type="InterPro" id="IPR012347">
    <property type="entry name" value="Ferritin-like"/>
</dbReference>
<dbReference type="InterPro" id="IPR052364">
    <property type="entry name" value="Rubrerythrin"/>
</dbReference>